<dbReference type="Proteomes" id="UP000077266">
    <property type="component" value="Unassembled WGS sequence"/>
</dbReference>
<evidence type="ECO:0000313" key="1">
    <source>
        <dbReference type="EMBL" id="KZV78698.1"/>
    </source>
</evidence>
<name>A0A166N2Y8_EXIGL</name>
<dbReference type="AlphaFoldDB" id="A0A166N2Y8"/>
<gene>
    <name evidence="1" type="ORF">EXIGLDRAFT_783393</name>
</gene>
<dbReference type="EMBL" id="KV426789">
    <property type="protein sequence ID" value="KZV78698.1"/>
    <property type="molecule type" value="Genomic_DNA"/>
</dbReference>
<reference evidence="1 2" key="1">
    <citation type="journal article" date="2016" name="Mol. Biol. Evol.">
        <title>Comparative Genomics of Early-Diverging Mushroom-Forming Fungi Provides Insights into the Origins of Lignocellulose Decay Capabilities.</title>
        <authorList>
            <person name="Nagy L.G."/>
            <person name="Riley R."/>
            <person name="Tritt A."/>
            <person name="Adam C."/>
            <person name="Daum C."/>
            <person name="Floudas D."/>
            <person name="Sun H."/>
            <person name="Yadav J.S."/>
            <person name="Pangilinan J."/>
            <person name="Larsson K.H."/>
            <person name="Matsuura K."/>
            <person name="Barry K."/>
            <person name="Labutti K."/>
            <person name="Kuo R."/>
            <person name="Ohm R.A."/>
            <person name="Bhattacharya S.S."/>
            <person name="Shirouzu T."/>
            <person name="Yoshinaga Y."/>
            <person name="Martin F.M."/>
            <person name="Grigoriev I.V."/>
            <person name="Hibbett D.S."/>
        </authorList>
    </citation>
    <scope>NUCLEOTIDE SEQUENCE [LARGE SCALE GENOMIC DNA]</scope>
    <source>
        <strain evidence="1 2">HHB12029</strain>
    </source>
</reference>
<sequence>MSGFGLPRSRRYWPERTAPAAFGCRACGTDGVVCLVGGGHTGCLRCFRQGWNCVYSNVSFVKVESPNLSPSRAMMDDDETVPAPISVASWNVLRCVNGVLVPVGVRSEPAVRPFSMTVA</sequence>
<dbReference type="InParanoid" id="A0A166N2Y8"/>
<proteinExistence type="predicted"/>
<accession>A0A166N2Y8</accession>
<keyword evidence="2" id="KW-1185">Reference proteome</keyword>
<organism evidence="1 2">
    <name type="scientific">Exidia glandulosa HHB12029</name>
    <dbReference type="NCBI Taxonomy" id="1314781"/>
    <lineage>
        <taxon>Eukaryota</taxon>
        <taxon>Fungi</taxon>
        <taxon>Dikarya</taxon>
        <taxon>Basidiomycota</taxon>
        <taxon>Agaricomycotina</taxon>
        <taxon>Agaricomycetes</taxon>
        <taxon>Auriculariales</taxon>
        <taxon>Exidiaceae</taxon>
        <taxon>Exidia</taxon>
    </lineage>
</organism>
<protein>
    <submittedName>
        <fullName evidence="1">Uncharacterized protein</fullName>
    </submittedName>
</protein>
<evidence type="ECO:0000313" key="2">
    <source>
        <dbReference type="Proteomes" id="UP000077266"/>
    </source>
</evidence>